<name>A0A3E3IZV0_9FIRM</name>
<gene>
    <name evidence="1" type="ORF">DWY69_07005</name>
</gene>
<dbReference type="AlphaFoldDB" id="A0A3E3IZV0"/>
<dbReference type="Proteomes" id="UP000261166">
    <property type="component" value="Unassembled WGS sequence"/>
</dbReference>
<dbReference type="Pfam" id="PF09669">
    <property type="entry name" value="Phage_pRha"/>
    <property type="match status" value="1"/>
</dbReference>
<organism evidence="1 2">
    <name type="scientific">Eisenbergiella massiliensis</name>
    <dbReference type="NCBI Taxonomy" id="1720294"/>
    <lineage>
        <taxon>Bacteria</taxon>
        <taxon>Bacillati</taxon>
        <taxon>Bacillota</taxon>
        <taxon>Clostridia</taxon>
        <taxon>Lachnospirales</taxon>
        <taxon>Lachnospiraceae</taxon>
        <taxon>Eisenbergiella</taxon>
    </lineage>
</organism>
<dbReference type="InterPro" id="IPR014054">
    <property type="entry name" value="Phage_regulatory_Rha"/>
</dbReference>
<dbReference type="NCBIfam" id="TIGR02681">
    <property type="entry name" value="phage_pRha"/>
    <property type="match status" value="1"/>
</dbReference>
<evidence type="ECO:0000313" key="2">
    <source>
        <dbReference type="Proteomes" id="UP000261166"/>
    </source>
</evidence>
<dbReference type="EMBL" id="QVLU01000005">
    <property type="protein sequence ID" value="RGE72626.1"/>
    <property type="molecule type" value="Genomic_DNA"/>
</dbReference>
<protein>
    <submittedName>
        <fullName evidence="1">Transcriptional regulator</fullName>
    </submittedName>
</protein>
<proteinExistence type="predicted"/>
<reference evidence="1 2" key="1">
    <citation type="submission" date="2018-08" db="EMBL/GenBank/DDBJ databases">
        <title>A genome reference for cultivated species of the human gut microbiota.</title>
        <authorList>
            <person name="Zou Y."/>
            <person name="Xue W."/>
            <person name="Luo G."/>
        </authorList>
    </citation>
    <scope>NUCLEOTIDE SEQUENCE [LARGE SCALE GENOMIC DNA]</scope>
    <source>
        <strain evidence="1 2">AF26-4BH</strain>
    </source>
</reference>
<evidence type="ECO:0000313" key="1">
    <source>
        <dbReference type="EMBL" id="RGE72626.1"/>
    </source>
</evidence>
<comment type="caution">
    <text evidence="1">The sequence shown here is derived from an EMBL/GenBank/DDBJ whole genome shotgun (WGS) entry which is preliminary data.</text>
</comment>
<sequence length="180" mass="20906">MNKLIEQTIDSREVAEMVGKNHKDLMRDIRRYGGQLTESKIAFSDFFQESSYQDGTGRTLPCYQVTKKGCEFIAHKLTGVKGTAFTARYINRFHGMQEQIAQESERKELVALRKQIEKQNRLLMKAMSSRITTDGSPGTMEGRYKRDTAQLMETIRSEKLLRRIYLITRTISEQQQDKEL</sequence>
<accession>A0A3E3IZV0</accession>
<dbReference type="OrthoDB" id="9812611at2"/>
<dbReference type="RefSeq" id="WP_117530683.1">
    <property type="nucleotide sequence ID" value="NZ_QVLU01000005.1"/>
</dbReference>